<dbReference type="InterPro" id="IPR024455">
    <property type="entry name" value="Phage_capsid"/>
</dbReference>
<evidence type="ECO:0000313" key="4">
    <source>
        <dbReference type="Proteomes" id="UP000050833"/>
    </source>
</evidence>
<name>A0AAW3JST2_9FIRM</name>
<dbReference type="Pfam" id="PF05065">
    <property type="entry name" value="Phage_capsid"/>
    <property type="match status" value="1"/>
</dbReference>
<comment type="subcellular location">
    <subcellularLocation>
        <location evidence="1">Virion</location>
    </subcellularLocation>
</comment>
<reference evidence="3 4" key="1">
    <citation type="submission" date="2015-10" db="EMBL/GenBank/DDBJ databases">
        <title>Butyribacter intestini gen. nov., sp. nov., a butyric acid-producing bacterium of the family Lachnospiraceae isolated from the human faeces.</title>
        <authorList>
            <person name="Zou Y."/>
            <person name="Xue W."/>
            <person name="Luo G."/>
            <person name="Lv M."/>
        </authorList>
    </citation>
    <scope>NUCLEOTIDE SEQUENCE [LARGE SCALE GENOMIC DNA]</scope>
    <source>
        <strain evidence="3 4">TF01-11</strain>
    </source>
</reference>
<comment type="caution">
    <text evidence="3">The sequence shown here is derived from an EMBL/GenBank/DDBJ whole genome shotgun (WGS) entry which is preliminary data.</text>
</comment>
<dbReference type="InterPro" id="IPR054612">
    <property type="entry name" value="Phage_capsid-like_C"/>
</dbReference>
<evidence type="ECO:0000259" key="2">
    <source>
        <dbReference type="Pfam" id="PF05065"/>
    </source>
</evidence>
<dbReference type="AlphaFoldDB" id="A0AAW3JST2"/>
<keyword evidence="4" id="KW-1185">Reference proteome</keyword>
<dbReference type="Proteomes" id="UP000050833">
    <property type="component" value="Unassembled WGS sequence"/>
</dbReference>
<dbReference type="SUPFAM" id="SSF56563">
    <property type="entry name" value="Major capsid protein gp5"/>
    <property type="match status" value="1"/>
</dbReference>
<evidence type="ECO:0000256" key="1">
    <source>
        <dbReference type="ARBA" id="ARBA00004328"/>
    </source>
</evidence>
<gene>
    <name evidence="3" type="ORF">APZ18_12230</name>
</gene>
<protein>
    <recommendedName>
        <fullName evidence="2">Phage capsid-like C-terminal domain-containing protein</fullName>
    </recommendedName>
</protein>
<dbReference type="NCBIfam" id="TIGR01554">
    <property type="entry name" value="major_cap_HK97"/>
    <property type="match status" value="1"/>
</dbReference>
<accession>A0AAW3JST2</accession>
<organism evidence="3 4">
    <name type="scientific">Butyribacter intestini</name>
    <dbReference type="NCBI Taxonomy" id="1703332"/>
    <lineage>
        <taxon>Bacteria</taxon>
        <taxon>Bacillati</taxon>
        <taxon>Bacillota</taxon>
        <taxon>Clostridia</taxon>
        <taxon>Lachnospirales</taxon>
        <taxon>Lachnospiraceae</taxon>
        <taxon>Butyribacter</taxon>
    </lineage>
</organism>
<proteinExistence type="predicted"/>
<feature type="domain" description="Phage capsid-like C-terminal" evidence="2">
    <location>
        <begin position="134"/>
        <end position="411"/>
    </location>
</feature>
<evidence type="ECO:0000313" key="3">
    <source>
        <dbReference type="EMBL" id="KQC85632.1"/>
    </source>
</evidence>
<sequence>MNVIKNFKSRQDYVDYRNQMLDEATQLLDDGKMDEYKAKLEDVETLDNEYTQYTEAKANVESMKGAVKVPNVLSNASHAGAKDGIVASVGDIVKEDPTNSIEYRSAFMNYVLHGEKMAANFTNSDEVTTTSDTGAVIPNTILNKIVEKMEKTGDILNKVTRTFYKGGATVPTSAAKPVATWTTERGKTDKQKKTLGSITFSYFKLKCVVAVSIAVDTVTLDVFERTLTSNIAEAMVKALEKAIIAGEGASANQPEGILSDAVEVVEGQKVEIAKGKDITFKNLCDAEGKLPAAYESAEWYMTKSTYFNQIAAMTDTSGQPIARVNAGVSGKPEYRILGRPVNFVSSEYMSDFSSTVSADTVVAFMFRMEDYILNTNLNVTVKRYEDHETDDQVTKAIMMADGKVVDNNSLVEVIQKNL</sequence>
<dbReference type="EMBL" id="LLKB01000005">
    <property type="protein sequence ID" value="KQC85632.1"/>
    <property type="molecule type" value="Genomic_DNA"/>
</dbReference>